<dbReference type="Proteomes" id="UP000292958">
    <property type="component" value="Unassembled WGS sequence"/>
</dbReference>
<proteinExistence type="inferred from homology"/>
<dbReference type="Pfam" id="PF02687">
    <property type="entry name" value="FtsX"/>
    <property type="match status" value="1"/>
</dbReference>
<evidence type="ECO:0000256" key="5">
    <source>
        <dbReference type="ARBA" id="ARBA00023136"/>
    </source>
</evidence>
<dbReference type="Pfam" id="PF12704">
    <property type="entry name" value="MacB_PCD"/>
    <property type="match status" value="1"/>
</dbReference>
<dbReference type="InterPro" id="IPR050250">
    <property type="entry name" value="Macrolide_Exporter_MacB"/>
</dbReference>
<feature type="transmembrane region" description="Helical" evidence="7">
    <location>
        <begin position="289"/>
        <end position="317"/>
    </location>
</feature>
<keyword evidence="3 7" id="KW-0812">Transmembrane</keyword>
<comment type="caution">
    <text evidence="10">The sequence shown here is derived from an EMBL/GenBank/DDBJ whole genome shotgun (WGS) entry which is preliminary data.</text>
</comment>
<protein>
    <submittedName>
        <fullName evidence="10">Putative ABC transport system permease protein</fullName>
    </submittedName>
</protein>
<keyword evidence="4 7" id="KW-1133">Transmembrane helix</keyword>
<keyword evidence="5 7" id="KW-0472">Membrane</keyword>
<evidence type="ECO:0000256" key="7">
    <source>
        <dbReference type="SAM" id="Phobius"/>
    </source>
</evidence>
<sequence>MIYFKLILTNLLRHRIRSLISIAGIAFSVAAMLTIVTVLQGAVGMFSGILSNDSEIIVFERNVSDLFFSNVPAAAVREIASWPMVQHADPVLFGIVSSADHPIITCFGITTADARLRKATWTKGDRSVFAQHADDVVLGKRAAEFMSATLGSSVQIGHGVFHVIGIIRTANGFEDGGVFMPLTSAQNFFHKEDSSSVITIKLVNKDDASEFKRTVKVKFPNLVALEDEEFTRTYSQFKILKATAWAVGGCGLLLGGLGVANTMIMSVFTRIREIAILRVSGFSNSQISAMIFGESALVSVLGAAVGLVIGTSFLFALKLIPALHGYVDVAIQPLVVLIVIVLAFLTGVAGALYPALYAMRIRAVEALRFE</sequence>
<name>A0A4Q7Z0J1_9BACT</name>
<comment type="subcellular location">
    <subcellularLocation>
        <location evidence="1">Cell membrane</location>
        <topology evidence="1">Multi-pass membrane protein</topology>
    </subcellularLocation>
</comment>
<evidence type="ECO:0000259" key="8">
    <source>
        <dbReference type="Pfam" id="PF02687"/>
    </source>
</evidence>
<feature type="transmembrane region" description="Helical" evidence="7">
    <location>
        <begin position="244"/>
        <end position="268"/>
    </location>
</feature>
<dbReference type="GO" id="GO:0005886">
    <property type="term" value="C:plasma membrane"/>
    <property type="evidence" value="ECO:0007669"/>
    <property type="project" value="UniProtKB-SubCell"/>
</dbReference>
<feature type="domain" description="MacB-like periplasmic core" evidence="9">
    <location>
        <begin position="18"/>
        <end position="214"/>
    </location>
</feature>
<evidence type="ECO:0000313" key="11">
    <source>
        <dbReference type="Proteomes" id="UP000292958"/>
    </source>
</evidence>
<dbReference type="InterPro" id="IPR025857">
    <property type="entry name" value="MacB_PCD"/>
</dbReference>
<evidence type="ECO:0000256" key="6">
    <source>
        <dbReference type="ARBA" id="ARBA00038076"/>
    </source>
</evidence>
<feature type="transmembrane region" description="Helical" evidence="7">
    <location>
        <begin position="20"/>
        <end position="46"/>
    </location>
</feature>
<comment type="similarity">
    <text evidence="6">Belongs to the ABC-4 integral membrane protein family.</text>
</comment>
<dbReference type="EMBL" id="SHKW01000001">
    <property type="protein sequence ID" value="RZU43670.1"/>
    <property type="molecule type" value="Genomic_DNA"/>
</dbReference>
<keyword evidence="2" id="KW-1003">Cell membrane</keyword>
<gene>
    <name evidence="10" type="ORF">BDD14_5364</name>
</gene>
<accession>A0A4Q7Z0J1</accession>
<dbReference type="RefSeq" id="WP_130422402.1">
    <property type="nucleotide sequence ID" value="NZ_SHKW01000001.1"/>
</dbReference>
<dbReference type="PANTHER" id="PTHR30572">
    <property type="entry name" value="MEMBRANE COMPONENT OF TRANSPORTER-RELATED"/>
    <property type="match status" value="1"/>
</dbReference>
<dbReference type="PANTHER" id="PTHR30572:SF4">
    <property type="entry name" value="ABC TRANSPORTER PERMEASE YTRF"/>
    <property type="match status" value="1"/>
</dbReference>
<feature type="transmembrane region" description="Helical" evidence="7">
    <location>
        <begin position="329"/>
        <end position="353"/>
    </location>
</feature>
<evidence type="ECO:0000259" key="9">
    <source>
        <dbReference type="Pfam" id="PF12704"/>
    </source>
</evidence>
<keyword evidence="11" id="KW-1185">Reference proteome</keyword>
<dbReference type="OrthoDB" id="107622at2"/>
<evidence type="ECO:0000256" key="3">
    <source>
        <dbReference type="ARBA" id="ARBA00022692"/>
    </source>
</evidence>
<dbReference type="AlphaFoldDB" id="A0A4Q7Z0J1"/>
<evidence type="ECO:0000256" key="2">
    <source>
        <dbReference type="ARBA" id="ARBA00022475"/>
    </source>
</evidence>
<evidence type="ECO:0000256" key="1">
    <source>
        <dbReference type="ARBA" id="ARBA00004651"/>
    </source>
</evidence>
<evidence type="ECO:0000256" key="4">
    <source>
        <dbReference type="ARBA" id="ARBA00022989"/>
    </source>
</evidence>
<dbReference type="GO" id="GO:0022857">
    <property type="term" value="F:transmembrane transporter activity"/>
    <property type="evidence" value="ECO:0007669"/>
    <property type="project" value="TreeGrafter"/>
</dbReference>
<evidence type="ECO:0000313" key="10">
    <source>
        <dbReference type="EMBL" id="RZU43670.1"/>
    </source>
</evidence>
<dbReference type="InterPro" id="IPR003838">
    <property type="entry name" value="ABC3_permease_C"/>
</dbReference>
<feature type="domain" description="ABC3 transporter permease C-terminal" evidence="8">
    <location>
        <begin position="247"/>
        <end position="361"/>
    </location>
</feature>
<organism evidence="10 11">
    <name type="scientific">Edaphobacter modestus</name>
    <dbReference type="NCBI Taxonomy" id="388466"/>
    <lineage>
        <taxon>Bacteria</taxon>
        <taxon>Pseudomonadati</taxon>
        <taxon>Acidobacteriota</taxon>
        <taxon>Terriglobia</taxon>
        <taxon>Terriglobales</taxon>
        <taxon>Acidobacteriaceae</taxon>
        <taxon>Edaphobacter</taxon>
    </lineage>
</organism>
<reference evidence="10 11" key="1">
    <citation type="submission" date="2019-02" db="EMBL/GenBank/DDBJ databases">
        <title>Genomic Encyclopedia of Archaeal and Bacterial Type Strains, Phase II (KMG-II): from individual species to whole genera.</title>
        <authorList>
            <person name="Goeker M."/>
        </authorList>
    </citation>
    <scope>NUCLEOTIDE SEQUENCE [LARGE SCALE GENOMIC DNA]</scope>
    <source>
        <strain evidence="10 11">DSM 18101</strain>
    </source>
</reference>